<dbReference type="AlphaFoldDB" id="A0A829GCS4"/>
<evidence type="ECO:0000313" key="3">
    <source>
        <dbReference type="Proteomes" id="UP000014316"/>
    </source>
</evidence>
<dbReference type="InterPro" id="IPR004291">
    <property type="entry name" value="Transposase_IS66_central"/>
</dbReference>
<sequence>MQTMIEKYRKKVPACRQGQGWPDVGLPLNRQQITNRHIVACVYGLANLYELIHQELLKQTIVHTDETNYRGLEREKVNAYFWIFASGYIEDKQIILYEHANFRATAVPEHFLTGYTHYL</sequence>
<comment type="caution">
    <text evidence="2">The sequence shown here is derived from an EMBL/GenBank/DDBJ whole genome shotgun (WGS) entry which is preliminary data.</text>
</comment>
<dbReference type="Pfam" id="PF03050">
    <property type="entry name" value="DDE_Tnp_IS66"/>
    <property type="match status" value="1"/>
</dbReference>
<protein>
    <submittedName>
        <fullName evidence="2">Transposase</fullName>
    </submittedName>
</protein>
<dbReference type="PANTHER" id="PTHR33678:SF2">
    <property type="match status" value="1"/>
</dbReference>
<gene>
    <name evidence="2" type="ORF">Lpp123_07705</name>
</gene>
<reference evidence="2 3" key="1">
    <citation type="journal article" date="2013" name="PLoS ONE">
        <title>Lactobacillus paracasei comparative genomics: towards species pan-genome definition and exploitation of diversity.</title>
        <authorList>
            <person name="Smokvina T."/>
            <person name="Wels M."/>
            <person name="Polka J."/>
            <person name="Chervaux C."/>
            <person name="Brisse S."/>
            <person name="Boekhorst J."/>
            <person name="van Hylckama Vlieg J.E."/>
            <person name="Siezen R.J."/>
        </authorList>
    </citation>
    <scope>NUCLEOTIDE SEQUENCE [LARGE SCALE GENOMIC DNA]</scope>
    <source>
        <strain evidence="2 3">Lpp123</strain>
    </source>
</reference>
<organism evidence="2 3">
    <name type="scientific">Lacticaseibacillus paracasei subsp. paracasei Lpp123</name>
    <dbReference type="NCBI Taxonomy" id="1256201"/>
    <lineage>
        <taxon>Bacteria</taxon>
        <taxon>Bacillati</taxon>
        <taxon>Bacillota</taxon>
        <taxon>Bacilli</taxon>
        <taxon>Lactobacillales</taxon>
        <taxon>Lactobacillaceae</taxon>
        <taxon>Lacticaseibacillus</taxon>
    </lineage>
</organism>
<dbReference type="PANTHER" id="PTHR33678">
    <property type="entry name" value="BLL1576 PROTEIN"/>
    <property type="match status" value="1"/>
</dbReference>
<proteinExistence type="predicted"/>
<dbReference type="EMBL" id="ANJW01000453">
    <property type="protein sequence ID" value="EPC53871.1"/>
    <property type="molecule type" value="Genomic_DNA"/>
</dbReference>
<accession>A0A829GCS4</accession>
<dbReference type="Proteomes" id="UP000014316">
    <property type="component" value="Unassembled WGS sequence"/>
</dbReference>
<evidence type="ECO:0000313" key="2">
    <source>
        <dbReference type="EMBL" id="EPC53871.1"/>
    </source>
</evidence>
<evidence type="ECO:0000259" key="1">
    <source>
        <dbReference type="Pfam" id="PF03050"/>
    </source>
</evidence>
<name>A0A829GCS4_LACPA</name>
<feature type="domain" description="Transposase IS66 central" evidence="1">
    <location>
        <begin position="3"/>
        <end position="117"/>
    </location>
</feature>
<dbReference type="InterPro" id="IPR052344">
    <property type="entry name" value="Transposase-related"/>
</dbReference>